<dbReference type="Pfam" id="PF00583">
    <property type="entry name" value="Acetyltransf_1"/>
    <property type="match status" value="1"/>
</dbReference>
<accession>A0A6N1V9K5</accession>
<dbReference type="Gene3D" id="3.40.630.30">
    <property type="match status" value="1"/>
</dbReference>
<dbReference type="AlphaFoldDB" id="A0A6N1V9K5"/>
<dbReference type="InterPro" id="IPR016181">
    <property type="entry name" value="Acyl_CoA_acyltransferase"/>
</dbReference>
<keyword evidence="2" id="KW-0808">Transferase</keyword>
<dbReference type="EMBL" id="CP054836">
    <property type="protein sequence ID" value="QKV17691.1"/>
    <property type="molecule type" value="Genomic_DNA"/>
</dbReference>
<keyword evidence="3" id="KW-1185">Reference proteome</keyword>
<dbReference type="Proteomes" id="UP000509367">
    <property type="component" value="Chromosome"/>
</dbReference>
<protein>
    <submittedName>
        <fullName evidence="2">GNAT family N-acetyltransferase</fullName>
    </submittedName>
</protein>
<evidence type="ECO:0000313" key="2">
    <source>
        <dbReference type="EMBL" id="QKV17691.1"/>
    </source>
</evidence>
<dbReference type="RefSeq" id="WP_175275588.1">
    <property type="nucleotide sequence ID" value="NZ_CP054836.1"/>
</dbReference>
<dbReference type="SUPFAM" id="SSF55729">
    <property type="entry name" value="Acyl-CoA N-acyltransferases (Nat)"/>
    <property type="match status" value="1"/>
</dbReference>
<evidence type="ECO:0000259" key="1">
    <source>
        <dbReference type="Pfam" id="PF00583"/>
    </source>
</evidence>
<evidence type="ECO:0000313" key="3">
    <source>
        <dbReference type="Proteomes" id="UP000509367"/>
    </source>
</evidence>
<sequence>MNTMQTPTGTEQQVALRRRLDSSAGWLITTPGACDGGQYFAADDPDLLGWDTVLRRLHEDGIFGFRLVDVERQAAIEDQLAGNGCRIEWMDVFRAGANTIREALRGLDLSLPDGYRLIDAETLTYPDTIREVQAFMAANGLAPVSTALLSGRRGPCVPVAVTGPDGAIVATSFCHFPHNVHSPHDDTAWCGLSAVDPHHRGRGLGLAANAMAMRGMIEEKGARAIYQLAAHGDEAARNMAERCGLALDLSLLAGVAMPARNAPGN</sequence>
<proteinExistence type="predicted"/>
<reference evidence="2 3" key="1">
    <citation type="submission" date="2020-06" db="EMBL/GenBank/DDBJ databases">
        <title>Oricola thermophila sp. nov. isolated from a tidal sediments.</title>
        <authorList>
            <person name="Kwon K.K."/>
            <person name="Yang S.-H."/>
            <person name="Park M.-J."/>
        </authorList>
    </citation>
    <scope>NUCLEOTIDE SEQUENCE [LARGE SCALE GENOMIC DNA]</scope>
    <source>
        <strain evidence="2 3">MEBiC13590</strain>
    </source>
</reference>
<dbReference type="InterPro" id="IPR000182">
    <property type="entry name" value="GNAT_dom"/>
</dbReference>
<organism evidence="2 3">
    <name type="scientific">Oricola thermophila</name>
    <dbReference type="NCBI Taxonomy" id="2742145"/>
    <lineage>
        <taxon>Bacteria</taxon>
        <taxon>Pseudomonadati</taxon>
        <taxon>Pseudomonadota</taxon>
        <taxon>Alphaproteobacteria</taxon>
        <taxon>Hyphomicrobiales</taxon>
        <taxon>Ahrensiaceae</taxon>
        <taxon>Oricola</taxon>
    </lineage>
</organism>
<dbReference type="GO" id="GO:0016747">
    <property type="term" value="F:acyltransferase activity, transferring groups other than amino-acyl groups"/>
    <property type="evidence" value="ECO:0007669"/>
    <property type="project" value="InterPro"/>
</dbReference>
<dbReference type="CDD" id="cd04301">
    <property type="entry name" value="NAT_SF"/>
    <property type="match status" value="1"/>
</dbReference>
<dbReference type="KEGG" id="orm:HTY61_04005"/>
<feature type="domain" description="N-acetyltransferase" evidence="1">
    <location>
        <begin position="165"/>
        <end position="244"/>
    </location>
</feature>
<gene>
    <name evidence="2" type="ORF">HTY61_04005</name>
</gene>
<name>A0A6N1V9K5_9HYPH</name>